<dbReference type="SUPFAM" id="SSF47240">
    <property type="entry name" value="Ferritin-like"/>
    <property type="match status" value="1"/>
</dbReference>
<dbReference type="InterPro" id="IPR012347">
    <property type="entry name" value="Ferritin-like"/>
</dbReference>
<dbReference type="RefSeq" id="WP_324670028.1">
    <property type="nucleotide sequence ID" value="NZ_CP141614.1"/>
</dbReference>
<dbReference type="CDD" id="cd01051">
    <property type="entry name" value="Mn_catalase"/>
    <property type="match status" value="1"/>
</dbReference>
<gene>
    <name evidence="2" type="ORF">VLY81_05520</name>
</gene>
<dbReference type="Pfam" id="PF05067">
    <property type="entry name" value="Mn_catalase"/>
    <property type="match status" value="1"/>
</dbReference>
<evidence type="ECO:0000256" key="1">
    <source>
        <dbReference type="ARBA" id="ARBA00007644"/>
    </source>
</evidence>
<name>A0ABZ1BU24_9FIRM</name>
<keyword evidence="3" id="KW-1185">Reference proteome</keyword>
<dbReference type="Proteomes" id="UP001333102">
    <property type="component" value="Chromosome"/>
</dbReference>
<dbReference type="InterPro" id="IPR039377">
    <property type="entry name" value="Mn_catalase_dom"/>
</dbReference>
<sequence>MFLRVDRLQVALPHPQEPDPNAAAAVQELLGGRFGEMSTLMNYMYQSFNFRGREKLKPYYDLIANIATEELGHIELVAATVNALLSGSTSPGAPDEAPLSRAASLRNTHHFIATGQTALVGDSMGGSWRGDYVFSSGNLVLDLLHNFFLENGARLQKIRVYEMTRNPVARQMIGYLLVRGGVHALAYAKALESLTGVDVSKMLPIPNIENSKFPEARKFEEAGVHRALYRFSPQDYQEIGKIWRGPAPDGGTLQVVDGPPEGGPVPVLPDVPEEFAPGVDPQVLADLARRLAS</sequence>
<evidence type="ECO:0000313" key="3">
    <source>
        <dbReference type="Proteomes" id="UP001333102"/>
    </source>
</evidence>
<dbReference type="InterPro" id="IPR007760">
    <property type="entry name" value="Mn_catalase"/>
</dbReference>
<dbReference type="EMBL" id="CP141614">
    <property type="protein sequence ID" value="WRP15622.1"/>
    <property type="molecule type" value="Genomic_DNA"/>
</dbReference>
<protein>
    <submittedName>
        <fullName evidence="2">Manganese catalase family protein</fullName>
    </submittedName>
</protein>
<proteinExistence type="inferred from homology"/>
<dbReference type="InterPro" id="IPR009078">
    <property type="entry name" value="Ferritin-like_SF"/>
</dbReference>
<dbReference type="Gene3D" id="1.20.1260.10">
    <property type="match status" value="1"/>
</dbReference>
<reference evidence="3" key="1">
    <citation type="submission" date="2023-12" db="EMBL/GenBank/DDBJ databases">
        <title>Novel isolates from deep terrestrial aquifers shed light on the physiology and ecology of the class Limnochordia.</title>
        <authorList>
            <person name="Karnachuk O.V."/>
            <person name="Lukina A.P."/>
            <person name="Avakyan M.R."/>
            <person name="Kadnikov V."/>
            <person name="Begmatov S."/>
            <person name="Beletsky A.V."/>
            <person name="Mardanov A.V."/>
            <person name="Ravin N.V."/>
        </authorList>
    </citation>
    <scope>NUCLEOTIDE SEQUENCE [LARGE SCALE GENOMIC DNA]</scope>
    <source>
        <strain evidence="3">LN</strain>
    </source>
</reference>
<comment type="similarity">
    <text evidence="1">Belongs to the manganese catalase family.</text>
</comment>
<accession>A0ABZ1BU24</accession>
<evidence type="ECO:0000313" key="2">
    <source>
        <dbReference type="EMBL" id="WRP15622.1"/>
    </source>
</evidence>
<organism evidence="2 3">
    <name type="scientific">Geochorda subterranea</name>
    <dbReference type="NCBI Taxonomy" id="3109564"/>
    <lineage>
        <taxon>Bacteria</taxon>
        <taxon>Bacillati</taxon>
        <taxon>Bacillota</taxon>
        <taxon>Limnochordia</taxon>
        <taxon>Limnochordales</taxon>
        <taxon>Geochordaceae</taxon>
        <taxon>Geochorda</taxon>
    </lineage>
</organism>